<keyword evidence="3" id="KW-0808">Transferase</keyword>
<feature type="domain" description="Type III secretion system flagellar brake protein YcgR PilZN" evidence="2">
    <location>
        <begin position="16"/>
        <end position="106"/>
    </location>
</feature>
<sequence length="227" mass="26983">MIYPLSFFEVRYLKLKIGQILFLEIEPITEKDKKDVSFYKTRISDIENNYISIETPTNEDGEYKYLYDGDEIFVRFSSEDNIKYAFSSFVIGTKKEIIEQFLIKKPSSQEIIHIDDRNYLRVPAQLEIAVKLFSQVRFLAKTIDISGGGLAFICEEDINIQDSISCWLLIKHKNELQHIPFEGKIIRTKKIDTEKTKVMVYYRNIDEEDRRAIIRYCFDRQFELRKK</sequence>
<accession>A0A6N9Q6K8</accession>
<evidence type="ECO:0000313" key="3">
    <source>
        <dbReference type="EMBL" id="NBI30449.1"/>
    </source>
</evidence>
<comment type="caution">
    <text evidence="3">The sequence shown here is derived from an EMBL/GenBank/DDBJ whole genome shotgun (WGS) entry which is preliminary data.</text>
</comment>
<evidence type="ECO:0000259" key="2">
    <source>
        <dbReference type="Pfam" id="PF12945"/>
    </source>
</evidence>
<protein>
    <submittedName>
        <fullName evidence="3">Glycosyl transferase</fullName>
    </submittedName>
</protein>
<organism evidence="3 4">
    <name type="scientific">Chengkuizengella marina</name>
    <dbReference type="NCBI Taxonomy" id="2507566"/>
    <lineage>
        <taxon>Bacteria</taxon>
        <taxon>Bacillati</taxon>
        <taxon>Bacillota</taxon>
        <taxon>Bacilli</taxon>
        <taxon>Bacillales</taxon>
        <taxon>Paenibacillaceae</taxon>
        <taxon>Chengkuizengella</taxon>
    </lineage>
</organism>
<dbReference type="Proteomes" id="UP000448943">
    <property type="component" value="Unassembled WGS sequence"/>
</dbReference>
<dbReference type="InterPro" id="IPR009875">
    <property type="entry name" value="PilZ_domain"/>
</dbReference>
<dbReference type="Gene3D" id="2.40.10.220">
    <property type="entry name" value="predicted glycosyltransferase like domains"/>
    <property type="match status" value="1"/>
</dbReference>
<dbReference type="GO" id="GO:0035438">
    <property type="term" value="F:cyclic-di-GMP binding"/>
    <property type="evidence" value="ECO:0007669"/>
    <property type="project" value="InterPro"/>
</dbReference>
<dbReference type="Pfam" id="PF12945">
    <property type="entry name" value="PilZNR"/>
    <property type="match status" value="1"/>
</dbReference>
<evidence type="ECO:0000313" key="4">
    <source>
        <dbReference type="Proteomes" id="UP000448943"/>
    </source>
</evidence>
<feature type="domain" description="PilZ" evidence="1">
    <location>
        <begin position="116"/>
        <end position="218"/>
    </location>
</feature>
<dbReference type="InterPro" id="IPR009926">
    <property type="entry name" value="T3SS_YcgR_PilZN"/>
</dbReference>
<dbReference type="GO" id="GO:0016740">
    <property type="term" value="F:transferase activity"/>
    <property type="evidence" value="ECO:0007669"/>
    <property type="project" value="UniProtKB-KW"/>
</dbReference>
<reference evidence="3 4" key="1">
    <citation type="submission" date="2019-01" db="EMBL/GenBank/DDBJ databases">
        <title>Chengkuizengella sp. nov., isolated from deep-sea sediment of East Pacific Ocean.</title>
        <authorList>
            <person name="Yang J."/>
            <person name="Lai Q."/>
            <person name="Shao Z."/>
        </authorList>
    </citation>
    <scope>NUCLEOTIDE SEQUENCE [LARGE SCALE GENOMIC DNA]</scope>
    <source>
        <strain evidence="3 4">YPA3-1-1</strain>
    </source>
</reference>
<evidence type="ECO:0000259" key="1">
    <source>
        <dbReference type="Pfam" id="PF07238"/>
    </source>
</evidence>
<dbReference type="SUPFAM" id="SSF141371">
    <property type="entry name" value="PilZ domain-like"/>
    <property type="match status" value="1"/>
</dbReference>
<gene>
    <name evidence="3" type="ORF">ERL59_15985</name>
</gene>
<proteinExistence type="predicted"/>
<dbReference type="EMBL" id="SIJB01000032">
    <property type="protein sequence ID" value="NBI30449.1"/>
    <property type="molecule type" value="Genomic_DNA"/>
</dbReference>
<keyword evidence="4" id="KW-1185">Reference proteome</keyword>
<dbReference type="AlphaFoldDB" id="A0A6N9Q6K8"/>
<name>A0A6N9Q6K8_9BACL</name>
<dbReference type="Pfam" id="PF07238">
    <property type="entry name" value="PilZ"/>
    <property type="match status" value="1"/>
</dbReference>